<evidence type="ECO:0000313" key="3">
    <source>
        <dbReference type="EMBL" id="MDU0356003.1"/>
    </source>
</evidence>
<dbReference type="Pfam" id="PF16448">
    <property type="entry name" value="LapD_MoxY_N"/>
    <property type="match status" value="1"/>
</dbReference>
<organism evidence="3 4">
    <name type="scientific">Paraglaciecola aquimarina</name>
    <dbReference type="NCBI Taxonomy" id="1235557"/>
    <lineage>
        <taxon>Bacteria</taxon>
        <taxon>Pseudomonadati</taxon>
        <taxon>Pseudomonadota</taxon>
        <taxon>Gammaproteobacteria</taxon>
        <taxon>Alteromonadales</taxon>
        <taxon>Alteromonadaceae</taxon>
        <taxon>Paraglaciecola</taxon>
    </lineage>
</organism>
<dbReference type="EMBL" id="JAWDIO010000002">
    <property type="protein sequence ID" value="MDU0356003.1"/>
    <property type="molecule type" value="Genomic_DNA"/>
</dbReference>
<dbReference type="InterPro" id="IPR042461">
    <property type="entry name" value="LapD_MoxY_peri_C"/>
</dbReference>
<dbReference type="Proteomes" id="UP001247805">
    <property type="component" value="Unassembled WGS sequence"/>
</dbReference>
<keyword evidence="1" id="KW-0472">Membrane</keyword>
<feature type="domain" description="LapD/MoxY periplasmic" evidence="2">
    <location>
        <begin position="23"/>
        <end position="140"/>
    </location>
</feature>
<evidence type="ECO:0000313" key="4">
    <source>
        <dbReference type="Proteomes" id="UP001247805"/>
    </source>
</evidence>
<keyword evidence="1" id="KW-0812">Transmembrane</keyword>
<evidence type="ECO:0000259" key="2">
    <source>
        <dbReference type="Pfam" id="PF16448"/>
    </source>
</evidence>
<dbReference type="Gene3D" id="3.30.110.200">
    <property type="match status" value="1"/>
</dbReference>
<dbReference type="RefSeq" id="WP_316027513.1">
    <property type="nucleotide sequence ID" value="NZ_JAWDIO010000002.1"/>
</dbReference>
<dbReference type="InterPro" id="IPR032244">
    <property type="entry name" value="LapD_MoxY_N"/>
</dbReference>
<reference evidence="3 4" key="1">
    <citation type="submission" date="2023-10" db="EMBL/GenBank/DDBJ databases">
        <title>Glaciecola aquimarina strain GGW-M5 nov., isolated from a coastal seawater.</title>
        <authorList>
            <person name="Bayburt H."/>
            <person name="Kim J.M."/>
            <person name="Choi B.J."/>
            <person name="Jeon C.O."/>
        </authorList>
    </citation>
    <scope>NUCLEOTIDE SEQUENCE [LARGE SCALE GENOMIC DNA]</scope>
    <source>
        <strain evidence="3 4">KCTC 32108</strain>
    </source>
</reference>
<feature type="transmembrane region" description="Helical" evidence="1">
    <location>
        <begin position="7"/>
        <end position="27"/>
    </location>
</feature>
<sequence>MPLSRQLVLSLFSIILAIFIGAVWINISNTKSFIEQQLTSHAQDTATSLGLSITPYIGDQDISLIDTMINAIFDSGYYSSIVLKDNSGNTLIEKRNPVSLEHVPSWFINMFPLSPPIRQTEINDGWTIAGQLSVQSNPGLVMGSYGTIQLIHLDLFYWCF</sequence>
<comment type="caution">
    <text evidence="3">The sequence shown here is derived from an EMBL/GenBank/DDBJ whole genome shotgun (WGS) entry which is preliminary data.</text>
</comment>
<proteinExistence type="predicted"/>
<keyword evidence="1" id="KW-1133">Transmembrane helix</keyword>
<dbReference type="Gene3D" id="6.20.270.20">
    <property type="entry name" value="LapD/MoxY periplasmic domain"/>
    <property type="match status" value="1"/>
</dbReference>
<keyword evidence="4" id="KW-1185">Reference proteome</keyword>
<evidence type="ECO:0000256" key="1">
    <source>
        <dbReference type="SAM" id="Phobius"/>
    </source>
</evidence>
<accession>A0ABU3T1B8</accession>
<gene>
    <name evidence="3" type="ORF">RS130_20780</name>
</gene>
<name>A0ABU3T1B8_9ALTE</name>
<protein>
    <submittedName>
        <fullName evidence="3">LapD/MoxY N-terminal periplasmic domain-containing protein</fullName>
    </submittedName>
</protein>